<comment type="caution">
    <text evidence="2">The sequence shown here is derived from an EMBL/GenBank/DDBJ whole genome shotgun (WGS) entry which is preliminary data.</text>
</comment>
<name>A0A4S3TJB2_9EURY</name>
<dbReference type="InterPro" id="IPR036866">
    <property type="entry name" value="RibonucZ/Hydroxyglut_hydro"/>
</dbReference>
<dbReference type="CDD" id="cd07721">
    <property type="entry name" value="yflN-like_MBL-fold"/>
    <property type="match status" value="1"/>
</dbReference>
<dbReference type="Proteomes" id="UP000318864">
    <property type="component" value="Unassembled WGS sequence"/>
</dbReference>
<dbReference type="EMBL" id="RBZW01000039">
    <property type="protein sequence ID" value="THE64204.1"/>
    <property type="molecule type" value="Genomic_DNA"/>
</dbReference>
<dbReference type="InterPro" id="IPR001279">
    <property type="entry name" value="Metallo-B-lactamas"/>
</dbReference>
<dbReference type="OrthoDB" id="197151at2157"/>
<evidence type="ECO:0000259" key="1">
    <source>
        <dbReference type="SMART" id="SM00849"/>
    </source>
</evidence>
<dbReference type="Pfam" id="PF00753">
    <property type="entry name" value="Lactamase_B"/>
    <property type="match status" value="1"/>
</dbReference>
<dbReference type="RefSeq" id="WP_141465335.1">
    <property type="nucleotide sequence ID" value="NZ_RBZW01000039.1"/>
</dbReference>
<organism evidence="2 3">
    <name type="scientific">Salinadaptatus halalkaliphilus</name>
    <dbReference type="NCBI Taxonomy" id="2419781"/>
    <lineage>
        <taxon>Archaea</taxon>
        <taxon>Methanobacteriati</taxon>
        <taxon>Methanobacteriota</taxon>
        <taxon>Stenosarchaea group</taxon>
        <taxon>Halobacteria</taxon>
        <taxon>Halobacteriales</taxon>
        <taxon>Natrialbaceae</taxon>
        <taxon>Salinadaptatus</taxon>
    </lineage>
</organism>
<reference evidence="2 3" key="1">
    <citation type="submission" date="2018-10" db="EMBL/GenBank/DDBJ databases">
        <title>Natronolimnobius sp. XQ-INN 246 isolated from Inner Mongolia Autonomous Region of China.</title>
        <authorList>
            <person name="Xue Q."/>
        </authorList>
    </citation>
    <scope>NUCLEOTIDE SEQUENCE [LARGE SCALE GENOMIC DNA]</scope>
    <source>
        <strain evidence="2 3">XQ-INN 246</strain>
    </source>
</reference>
<accession>A0A4S3TJB2</accession>
<feature type="domain" description="Metallo-beta-lactamase" evidence="1">
    <location>
        <begin position="23"/>
        <end position="204"/>
    </location>
</feature>
<dbReference type="Gene3D" id="3.60.15.10">
    <property type="entry name" value="Ribonuclease Z/Hydroxyacylglutathione hydrolase-like"/>
    <property type="match status" value="1"/>
</dbReference>
<dbReference type="SUPFAM" id="SSF56281">
    <property type="entry name" value="Metallo-hydrolase/oxidoreductase"/>
    <property type="match status" value="1"/>
</dbReference>
<dbReference type="PANTHER" id="PTHR42951:SF15">
    <property type="entry name" value="METALLO-BETA-LACTAMASE SUPERFAMILY PROTEIN"/>
    <property type="match status" value="1"/>
</dbReference>
<proteinExistence type="predicted"/>
<evidence type="ECO:0000313" key="2">
    <source>
        <dbReference type="EMBL" id="THE64204.1"/>
    </source>
</evidence>
<dbReference type="InterPro" id="IPR050855">
    <property type="entry name" value="NDM-1-like"/>
</dbReference>
<sequence>MSDDDAGVHTLPMTIDYGGREITITPTVVETGGGLVLIDVGPAGIVDSLRTHVRGLGYDLADIWLVLCTHHDGDHVGGLAELLAHTDAIVAAHPEEAPYITGEREPLKGGQYDTVAVDLELTDGARVATAAGPLEVVETPGHTPGHVSLSVPAGNLLIAGDALVADGDEPLSGPKPEFTPEMDQALESVDRLAALEIDHVVCFHGGYVDRGSETIREIGG</sequence>
<dbReference type="PANTHER" id="PTHR42951">
    <property type="entry name" value="METALLO-BETA-LACTAMASE DOMAIN-CONTAINING"/>
    <property type="match status" value="1"/>
</dbReference>
<dbReference type="GO" id="GO:0016787">
    <property type="term" value="F:hydrolase activity"/>
    <property type="evidence" value="ECO:0007669"/>
    <property type="project" value="UniProtKB-KW"/>
</dbReference>
<dbReference type="AlphaFoldDB" id="A0A4S3TJB2"/>
<keyword evidence="3" id="KW-1185">Reference proteome</keyword>
<evidence type="ECO:0000313" key="3">
    <source>
        <dbReference type="Proteomes" id="UP000318864"/>
    </source>
</evidence>
<protein>
    <submittedName>
        <fullName evidence="2">MBL fold metallo-hydrolase</fullName>
    </submittedName>
</protein>
<keyword evidence="2" id="KW-0378">Hydrolase</keyword>
<gene>
    <name evidence="2" type="ORF">D8Y22_14165</name>
</gene>
<dbReference type="SMART" id="SM00849">
    <property type="entry name" value="Lactamase_B"/>
    <property type="match status" value="1"/>
</dbReference>